<dbReference type="PROSITE" id="PS50970">
    <property type="entry name" value="HCY"/>
    <property type="match status" value="1"/>
</dbReference>
<feature type="binding site" evidence="8">
    <location>
        <position position="284"/>
    </location>
    <ligand>
        <name>Zn(2+)</name>
        <dbReference type="ChEBI" id="CHEBI:29105"/>
    </ligand>
</feature>
<dbReference type="Pfam" id="PF02219">
    <property type="entry name" value="MTHFR"/>
    <property type="match status" value="1"/>
</dbReference>
<keyword evidence="3 8" id="KW-0489">Methyltransferase</keyword>
<dbReference type="Gene3D" id="3.20.20.220">
    <property type="match status" value="1"/>
</dbReference>
<name>A0ABV9RDL9_9PSEU</name>
<feature type="binding site" evidence="8">
    <location>
        <position position="283"/>
    </location>
    <ligand>
        <name>Zn(2+)</name>
        <dbReference type="ChEBI" id="CHEBI:29105"/>
    </ligand>
</feature>
<comment type="cofactor">
    <cofactor evidence="8">
        <name>Zn(2+)</name>
        <dbReference type="ChEBI" id="CHEBI:29105"/>
    </cofactor>
</comment>
<keyword evidence="8" id="KW-0479">Metal-binding</keyword>
<evidence type="ECO:0000256" key="4">
    <source>
        <dbReference type="ARBA" id="ARBA00022630"/>
    </source>
</evidence>
<dbReference type="PANTHER" id="PTHR11103:SF18">
    <property type="entry name" value="SLR1189 PROTEIN"/>
    <property type="match status" value="1"/>
</dbReference>
<dbReference type="InterPro" id="IPR029041">
    <property type="entry name" value="FAD-linked_oxidoreductase-like"/>
</dbReference>
<keyword evidence="8" id="KW-0862">Zinc</keyword>
<evidence type="ECO:0000256" key="8">
    <source>
        <dbReference type="PROSITE-ProRule" id="PRU00333"/>
    </source>
</evidence>
<evidence type="ECO:0000256" key="7">
    <source>
        <dbReference type="ARBA" id="ARBA00023002"/>
    </source>
</evidence>
<keyword evidence="6" id="KW-0274">FAD</keyword>
<gene>
    <name evidence="10" type="ORF">ACFPEL_02865</name>
</gene>
<evidence type="ECO:0000256" key="6">
    <source>
        <dbReference type="ARBA" id="ARBA00022827"/>
    </source>
</evidence>
<dbReference type="Gene3D" id="3.20.20.330">
    <property type="entry name" value="Homocysteine-binding-like domain"/>
    <property type="match status" value="1"/>
</dbReference>
<dbReference type="Proteomes" id="UP001595909">
    <property type="component" value="Unassembled WGS sequence"/>
</dbReference>
<comment type="cofactor">
    <cofactor evidence="1">
        <name>FAD</name>
        <dbReference type="ChEBI" id="CHEBI:57692"/>
    </cofactor>
</comment>
<dbReference type="PANTHER" id="PTHR11103">
    <property type="entry name" value="SLR1189 PROTEIN"/>
    <property type="match status" value="1"/>
</dbReference>
<proteinExistence type="predicted"/>
<keyword evidence="7" id="KW-0560">Oxidoreductase</keyword>
<evidence type="ECO:0000256" key="1">
    <source>
        <dbReference type="ARBA" id="ARBA00001974"/>
    </source>
</evidence>
<accession>A0ABV9RDL9</accession>
<dbReference type="InterPro" id="IPR036589">
    <property type="entry name" value="HCY_dom_sf"/>
</dbReference>
<protein>
    <submittedName>
        <fullName evidence="10">Homocysteine S-methyltransferase family protein</fullName>
    </submittedName>
</protein>
<dbReference type="SUPFAM" id="SSF51730">
    <property type="entry name" value="FAD-linked oxidoreductase"/>
    <property type="match status" value="1"/>
</dbReference>
<comment type="pathway">
    <text evidence="2">One-carbon metabolism; tetrahydrofolate interconversion.</text>
</comment>
<evidence type="ECO:0000256" key="3">
    <source>
        <dbReference type="ARBA" id="ARBA00022603"/>
    </source>
</evidence>
<dbReference type="SUPFAM" id="SSF82282">
    <property type="entry name" value="Homocysteine S-methyltransferase"/>
    <property type="match status" value="1"/>
</dbReference>
<evidence type="ECO:0000256" key="2">
    <source>
        <dbReference type="ARBA" id="ARBA00004777"/>
    </source>
</evidence>
<reference evidence="11" key="1">
    <citation type="journal article" date="2019" name="Int. J. Syst. Evol. Microbiol.">
        <title>The Global Catalogue of Microorganisms (GCM) 10K type strain sequencing project: providing services to taxonomists for standard genome sequencing and annotation.</title>
        <authorList>
            <consortium name="The Broad Institute Genomics Platform"/>
            <consortium name="The Broad Institute Genome Sequencing Center for Infectious Disease"/>
            <person name="Wu L."/>
            <person name="Ma J."/>
        </authorList>
    </citation>
    <scope>NUCLEOTIDE SEQUENCE [LARGE SCALE GENOMIC DNA]</scope>
    <source>
        <strain evidence="11">CCUG 50347</strain>
    </source>
</reference>
<sequence length="650" mass="66654">MSGSFATESFTAALARRVLLCDGAMGTLARASGVRVEGPGAELCVVAPELVTALHERYLAAGADVLQTHTFGASRPRLERHGLARRTREVNLAGARLAAAARDGAGRPAWVAGSVSPVTQPGRGSAVDAPAAAAAIREQVEALVEGGVDLVVLETFSRADELLAAVRAVREVTELPVVAEATFVDEDGSPLTTAGESPAEVVARLADAGTVAIGSNCTLGPQGLLDVVRRMGPTGGLALAAQPNAGLPHVVADRSVRFAGDAEHFARYVLRYVEAGARFVGGCCGTTPEHTAAAATALTTHDAWAPAPAPVADPAPENGPIHIVEGRRAAPEPELDDPGPGSGPDARGAVERWLRHRGSGEFLVAAEVAGAGGPAEHLARARRAVAGGASVLWVSRPRARRATTSSAALAVHLHDRVDVDTALTVTSWQTGLLALQADLLGLHALGLRTLVCETGNPPVHAEQAVRDGVWEVDGAELLRTAAGLNRGVDIDGVQLGTATAFRLGARFTPGSDDLEHEAARAIAKVEAGAEFLVSRPVFDLDGLRRIVDALADAGARVPVLASVGALTGYTQAEHMRHEVPDVVVPDAVMDTMRRAGDGPEAARAGLSLAADLVGAAADVVEGVVVRWSGPAWPGLDPATAVARLHAAAGA</sequence>
<organism evidence="10 11">
    <name type="scientific">Actinomycetospora chibensis</name>
    <dbReference type="NCBI Taxonomy" id="663606"/>
    <lineage>
        <taxon>Bacteria</taxon>
        <taxon>Bacillati</taxon>
        <taxon>Actinomycetota</taxon>
        <taxon>Actinomycetes</taxon>
        <taxon>Pseudonocardiales</taxon>
        <taxon>Pseudonocardiaceae</taxon>
        <taxon>Actinomycetospora</taxon>
    </lineage>
</organism>
<feature type="domain" description="Hcy-binding" evidence="9">
    <location>
        <begin position="7"/>
        <end position="298"/>
    </location>
</feature>
<dbReference type="InterPro" id="IPR003171">
    <property type="entry name" value="Mehydrof_redctse-like"/>
</dbReference>
<evidence type="ECO:0000256" key="5">
    <source>
        <dbReference type="ARBA" id="ARBA00022679"/>
    </source>
</evidence>
<dbReference type="RefSeq" id="WP_274192296.1">
    <property type="nucleotide sequence ID" value="NZ_BAABHN010000004.1"/>
</dbReference>
<keyword evidence="5 8" id="KW-0808">Transferase</keyword>
<feature type="binding site" evidence="8">
    <location>
        <position position="217"/>
    </location>
    <ligand>
        <name>Zn(2+)</name>
        <dbReference type="ChEBI" id="CHEBI:29105"/>
    </ligand>
</feature>
<evidence type="ECO:0000313" key="11">
    <source>
        <dbReference type="Proteomes" id="UP001595909"/>
    </source>
</evidence>
<dbReference type="Pfam" id="PF02574">
    <property type="entry name" value="S-methyl_trans"/>
    <property type="match status" value="1"/>
</dbReference>
<keyword evidence="4" id="KW-0285">Flavoprotein</keyword>
<evidence type="ECO:0000259" key="9">
    <source>
        <dbReference type="PROSITE" id="PS50970"/>
    </source>
</evidence>
<keyword evidence="11" id="KW-1185">Reference proteome</keyword>
<evidence type="ECO:0000313" key="10">
    <source>
        <dbReference type="EMBL" id="MFC4831343.1"/>
    </source>
</evidence>
<dbReference type="InterPro" id="IPR003726">
    <property type="entry name" value="HCY_dom"/>
</dbReference>
<dbReference type="EMBL" id="JBHSIM010000004">
    <property type="protein sequence ID" value="MFC4831343.1"/>
    <property type="molecule type" value="Genomic_DNA"/>
</dbReference>
<comment type="caution">
    <text evidence="10">The sequence shown here is derived from an EMBL/GenBank/DDBJ whole genome shotgun (WGS) entry which is preliminary data.</text>
</comment>